<evidence type="ECO:0000256" key="1">
    <source>
        <dbReference type="ARBA" id="ARBA00006987"/>
    </source>
</evidence>
<proteinExistence type="inferred from homology"/>
<dbReference type="AlphaFoldDB" id="A0A0N0VLD1"/>
<dbReference type="EMBL" id="JXMU01000023">
    <property type="protein sequence ID" value="KPB00374.1"/>
    <property type="molecule type" value="Genomic_DNA"/>
</dbReference>
<dbReference type="OrthoDB" id="8970543at2"/>
<protein>
    <submittedName>
        <fullName evidence="3">Uncharacterized protein</fullName>
    </submittedName>
</protein>
<dbReference type="InterPro" id="IPR042100">
    <property type="entry name" value="Bug_dom1"/>
</dbReference>
<gene>
    <name evidence="3" type="ORF">SU32_14045</name>
</gene>
<comment type="caution">
    <text evidence="3">The sequence shown here is derived from an EMBL/GenBank/DDBJ whole genome shotgun (WGS) entry which is preliminary data.</text>
</comment>
<feature type="chain" id="PRO_5005861145" evidence="2">
    <location>
        <begin position="23"/>
        <end position="317"/>
    </location>
</feature>
<evidence type="ECO:0000313" key="4">
    <source>
        <dbReference type="Proteomes" id="UP000038011"/>
    </source>
</evidence>
<evidence type="ECO:0000256" key="2">
    <source>
        <dbReference type="SAM" id="SignalP"/>
    </source>
</evidence>
<dbReference type="Proteomes" id="UP000038011">
    <property type="component" value="Unassembled WGS sequence"/>
</dbReference>
<dbReference type="STRING" id="1514904.SU32_14045"/>
<dbReference type="Gene3D" id="3.40.190.10">
    <property type="entry name" value="Periplasmic binding protein-like II"/>
    <property type="match status" value="1"/>
</dbReference>
<comment type="similarity">
    <text evidence="1">Belongs to the UPF0065 (bug) family.</text>
</comment>
<dbReference type="PANTHER" id="PTHR42928">
    <property type="entry name" value="TRICARBOXYLATE-BINDING PROTEIN"/>
    <property type="match status" value="1"/>
</dbReference>
<dbReference type="Pfam" id="PF03401">
    <property type="entry name" value="TctC"/>
    <property type="match status" value="1"/>
</dbReference>
<feature type="signal peptide" evidence="2">
    <location>
        <begin position="1"/>
        <end position="22"/>
    </location>
</feature>
<dbReference type="PIRSF" id="PIRSF017082">
    <property type="entry name" value="YflP"/>
    <property type="match status" value="1"/>
</dbReference>
<sequence>MKFLSSVVFAATFLGTTFAAQAEFPERNFRLIVPYAAGGGTDTMARTLAPALEEALGRTVIVVNAPGAQGQIGTAQIADAKADGYTLGLISTSDFLLTEALVPNVSFNMDSFEFLSTFNISANAIVFNQEVPFDTYEGFVEHARENPGKLTFGVSGDTHVYELIRQENQNDIDVNFIRFSGGGESRNALLGGHVDGLMIDKSFVGSLSDSGAKALAVASEKRFDSIPDVPTFEESGVDLINASRRALVLPTGVPEDRIAAIMEAIDSFAGGEAFKVELEKINEVQDYMSGGDVVKSLTTQLDAINGVVKANPEAFSN</sequence>
<dbReference type="PATRIC" id="fig|1514904.3.peg.1945"/>
<dbReference type="CDD" id="cd07012">
    <property type="entry name" value="PBP2_Bug_TTT"/>
    <property type="match status" value="1"/>
</dbReference>
<reference evidence="3 4" key="1">
    <citation type="submission" date="2015-01" db="EMBL/GenBank/DDBJ databases">
        <title>Ahrensia donghaiensis sp. nov., a novel dimethylsulphoniopropionate-cleavage bacterium isolated from seawater and emended descriptions of the genus Ahrensia and Ahrensia kielensis.</title>
        <authorList>
            <person name="Liu J."/>
        </authorList>
    </citation>
    <scope>NUCLEOTIDE SEQUENCE [LARGE SCALE GENOMIC DNA]</scope>
    <source>
        <strain evidence="3 4">LZD062</strain>
    </source>
</reference>
<dbReference type="RefSeq" id="WP_054000010.1">
    <property type="nucleotide sequence ID" value="NZ_JXMU01000023.1"/>
</dbReference>
<keyword evidence="4" id="KW-1185">Reference proteome</keyword>
<dbReference type="PANTHER" id="PTHR42928:SF5">
    <property type="entry name" value="BLR1237 PROTEIN"/>
    <property type="match status" value="1"/>
</dbReference>
<dbReference type="Gene3D" id="3.40.190.150">
    <property type="entry name" value="Bordetella uptake gene, domain 1"/>
    <property type="match status" value="1"/>
</dbReference>
<name>A0A0N0VLD1_9HYPH</name>
<dbReference type="InterPro" id="IPR005064">
    <property type="entry name" value="BUG"/>
</dbReference>
<accession>A0A0N0VLD1</accession>
<evidence type="ECO:0000313" key="3">
    <source>
        <dbReference type="EMBL" id="KPB00374.1"/>
    </source>
</evidence>
<keyword evidence="2" id="KW-0732">Signal</keyword>
<organism evidence="3 4">
    <name type="scientific">Ahrensia marina</name>
    <dbReference type="NCBI Taxonomy" id="1514904"/>
    <lineage>
        <taxon>Bacteria</taxon>
        <taxon>Pseudomonadati</taxon>
        <taxon>Pseudomonadota</taxon>
        <taxon>Alphaproteobacteria</taxon>
        <taxon>Hyphomicrobiales</taxon>
        <taxon>Ahrensiaceae</taxon>
        <taxon>Ahrensia</taxon>
    </lineage>
</organism>